<evidence type="ECO:0000259" key="13">
    <source>
        <dbReference type="PROSITE" id="PS50024"/>
    </source>
</evidence>
<feature type="domain" description="Ig-like" evidence="16">
    <location>
        <begin position="428"/>
        <end position="520"/>
    </location>
</feature>
<evidence type="ECO:0000313" key="18">
    <source>
        <dbReference type="RefSeq" id="XP_015271067.1"/>
    </source>
</evidence>
<feature type="non-terminal residue" evidence="18">
    <location>
        <position position="1"/>
    </location>
</feature>
<protein>
    <submittedName>
        <fullName evidence="18">LOW QUALITY PROTEIN: adhesion G protein-coupled receptor F5</fullName>
    </submittedName>
</protein>
<dbReference type="InterPro" id="IPR013151">
    <property type="entry name" value="Immunoglobulin_dom"/>
</dbReference>
<sequence>AVSVRALSAPPTSQEYTVAIEILFADSSLQNTIKSYLNNLSFPLLINASDPAGNISSIQVTTACNSTGSNSSHCYCEDGYWWPNDLCPNPAYPSITAAPEEYHNCIAQLPSQGIYCQLLPEDTGVIHLLNMTVRLDIPFQNDLRNPSSTLYKQYKRDLERAFTVGYQTLPGFISAKVTGFRNGSTVVDYEVTSARAIPVENASGRVATALNSSYKVDPTSFRSSSVEIYGGTNLSISPQPIFKGDTVTMRCESRSKSSNVTWSVGGSSISSSDRHSITSAHSDGKAVSMLKIRNVLLNESGQYSCTFTDQETSPTTMHTADGNITVSLIRIVNSEDIVMECNGEKRELSCCVDTEISFFNVHWKPDGAINISGTNDSTLNCTLYELQANESQCPADKSGNVTTYTCELSTSDGARQSKHICVKYLRKAKVTLVSSTNGQVSERANFSLTCRSDVSNYDEISWAIHSGNLVTDIDSVWYTTTKTQNGAESVLDVRQASQNWTGTYTCTFSQESLNSSAHLAMEVLPLPLKEDIVRDPIEAIIPCPGNQALKCCIPRGRMENYTVTFEVGQGPSNFWDGRREEGNSVCHIRTLSYDNCSYTGQNFSATCEFRNQIGGRVQSLPMTLKLVSTKVTLVSSTNGQVSEGANFSLTCRSDFSNYDNVRWEIQNGNPVPDIDSLWYTTTKTQNGIESVLAVRRANQNWTGTYTCTFFQESLNSSAHLAMEVLPLPLKEDIVRDPIEAIIPCPGNQALKCCIPRGRMENYTVTFEVGQGPSSFWDEKTIMCNSSDIGVGETRAEVVKPCLGNASSVRGNITYSERFQIKMTFAKMNKSLIEPRCVFWNFTFSGDRGGWDGTGCERKEDDESVTCSCNHLTSFSVLMSPAGRKNHGSHWRGLSYMTYVGVGVSILSLVACIVIEALVWKSVTKTRISYMRHVCILNVAISLLIADIWFIFFYLSVFFWMLSLSLMLFYHLVFILHNTSKTTMKAVAFCLGYGCPLVISGITIAVTLPQESYTREDICFLNWDKSYALLAMVVPALTIVAINAVITIVVIAKIPIRSIGERSRNDERSSLYRITKSIGVLTPLLGLTWGFGLATIFEGSSLVFHILFNFFNAFQGLFILLFGILWDRKVREALMNKFSLSRWSSQTSKSTVHGPSAPMFSISSPFSKTLNNLFGKAGKYQVSSMESPSSSSENTSKAYSLLT</sequence>
<dbReference type="InterPro" id="IPR051587">
    <property type="entry name" value="Adhesion_GPCR"/>
</dbReference>
<dbReference type="InterPro" id="IPR000082">
    <property type="entry name" value="SEA_dom"/>
</dbReference>
<dbReference type="InterPro" id="IPR046338">
    <property type="entry name" value="GAIN_dom_sf"/>
</dbReference>
<keyword evidence="3" id="KW-1003">Cell membrane</keyword>
<dbReference type="InterPro" id="IPR000203">
    <property type="entry name" value="GPS"/>
</dbReference>
<feature type="region of interest" description="Disordered" evidence="11">
    <location>
        <begin position="1182"/>
        <end position="1202"/>
    </location>
</feature>
<dbReference type="Gene3D" id="2.60.220.50">
    <property type="match status" value="1"/>
</dbReference>
<dbReference type="InterPro" id="IPR008078">
    <property type="entry name" value="GPCR_2_Ig-hepta-like_rcpt"/>
</dbReference>
<dbReference type="PANTHER" id="PTHR45813:SF4">
    <property type="entry name" value="ADHESION G PROTEIN-COUPLED RECEPTOR F5"/>
    <property type="match status" value="1"/>
</dbReference>
<evidence type="ECO:0000256" key="10">
    <source>
        <dbReference type="ARBA" id="ARBA00023319"/>
    </source>
</evidence>
<dbReference type="InterPro" id="IPR013783">
    <property type="entry name" value="Ig-like_fold"/>
</dbReference>
<feature type="transmembrane region" description="Helical" evidence="12">
    <location>
        <begin position="1027"/>
        <end position="1055"/>
    </location>
</feature>
<comment type="subcellular location">
    <subcellularLocation>
        <location evidence="1">Cell membrane</location>
        <topology evidence="1">Multi-pass membrane protein</topology>
    </subcellularLocation>
</comment>
<dbReference type="PROSITE" id="PS50221">
    <property type="entry name" value="GAIN_B"/>
    <property type="match status" value="1"/>
</dbReference>
<dbReference type="Gene3D" id="1.20.1070.10">
    <property type="entry name" value="Rhodopsin 7-helix transmembrane proteins"/>
    <property type="match status" value="1"/>
</dbReference>
<dbReference type="InterPro" id="IPR003598">
    <property type="entry name" value="Ig_sub2"/>
</dbReference>
<evidence type="ECO:0000256" key="7">
    <source>
        <dbReference type="ARBA" id="ARBA00023136"/>
    </source>
</evidence>
<dbReference type="InterPro" id="IPR036179">
    <property type="entry name" value="Ig-like_dom_sf"/>
</dbReference>
<keyword evidence="5" id="KW-0732">Signal</keyword>
<dbReference type="SUPFAM" id="SSF48726">
    <property type="entry name" value="Immunoglobulin"/>
    <property type="match status" value="3"/>
</dbReference>
<dbReference type="InterPro" id="IPR017981">
    <property type="entry name" value="GPCR_2-like_7TM"/>
</dbReference>
<dbReference type="GeneID" id="107114142"/>
<evidence type="ECO:0000256" key="8">
    <source>
        <dbReference type="ARBA" id="ARBA00023157"/>
    </source>
</evidence>
<feature type="transmembrane region" description="Helical" evidence="12">
    <location>
        <begin position="895"/>
        <end position="917"/>
    </location>
</feature>
<dbReference type="InterPro" id="IPR007110">
    <property type="entry name" value="Ig-like_dom"/>
</dbReference>
<keyword evidence="7 12" id="KW-0472">Membrane</keyword>
<dbReference type="InterPro" id="IPR056274">
    <property type="entry name" value="Ig_ADGRF3"/>
</dbReference>
<evidence type="ECO:0000256" key="12">
    <source>
        <dbReference type="SAM" id="Phobius"/>
    </source>
</evidence>
<keyword evidence="6 12" id="KW-1133">Transmembrane helix</keyword>
<keyword evidence="17" id="KW-1185">Reference proteome</keyword>
<evidence type="ECO:0000256" key="1">
    <source>
        <dbReference type="ARBA" id="ARBA00004651"/>
    </source>
</evidence>
<comment type="similarity">
    <text evidence="2">Belongs to the G-protein coupled receptor 2 family. Adhesion G-protein coupled receptor (ADGR) subfamily.</text>
</comment>
<feature type="transmembrane region" description="Helical" evidence="12">
    <location>
        <begin position="1076"/>
        <end position="1096"/>
    </location>
</feature>
<dbReference type="SUPFAM" id="SSF82671">
    <property type="entry name" value="SEA domain"/>
    <property type="match status" value="1"/>
</dbReference>
<evidence type="ECO:0000256" key="2">
    <source>
        <dbReference type="ARBA" id="ARBA00007343"/>
    </source>
</evidence>
<evidence type="ECO:0000259" key="15">
    <source>
        <dbReference type="PROSITE" id="PS50261"/>
    </source>
</evidence>
<dbReference type="SMART" id="SM00409">
    <property type="entry name" value="IG"/>
    <property type="match status" value="3"/>
</dbReference>
<evidence type="ECO:0000313" key="17">
    <source>
        <dbReference type="Proteomes" id="UP000694871"/>
    </source>
</evidence>
<feature type="domain" description="SEA" evidence="13">
    <location>
        <begin position="123"/>
        <end position="233"/>
    </location>
</feature>
<evidence type="ECO:0000256" key="11">
    <source>
        <dbReference type="SAM" id="MobiDB-lite"/>
    </source>
</evidence>
<dbReference type="PROSITE" id="PS50024">
    <property type="entry name" value="SEA"/>
    <property type="match status" value="1"/>
</dbReference>
<dbReference type="SMART" id="SM00303">
    <property type="entry name" value="GPS"/>
    <property type="match status" value="1"/>
</dbReference>
<feature type="transmembrane region" description="Helical" evidence="12">
    <location>
        <begin position="987"/>
        <end position="1007"/>
    </location>
</feature>
<dbReference type="PRINTS" id="PR01695">
    <property type="entry name" value="IGHEPTARCPTR"/>
</dbReference>
<dbReference type="PROSITE" id="PS50261">
    <property type="entry name" value="G_PROTEIN_RECEP_F2_4"/>
    <property type="match status" value="1"/>
</dbReference>
<evidence type="ECO:0000256" key="3">
    <source>
        <dbReference type="ARBA" id="ARBA00022475"/>
    </source>
</evidence>
<dbReference type="InterPro" id="IPR057400">
    <property type="entry name" value="ADGRF3/5_N"/>
</dbReference>
<dbReference type="InterPro" id="IPR000832">
    <property type="entry name" value="GPCR_2_secretin-like"/>
</dbReference>
<feature type="transmembrane region" description="Helical" evidence="12">
    <location>
        <begin position="957"/>
        <end position="975"/>
    </location>
</feature>
<keyword evidence="8" id="KW-1015">Disulfide bond</keyword>
<organism evidence="17 18">
    <name type="scientific">Gekko japonicus</name>
    <name type="common">Schlegel's Japanese gecko</name>
    <dbReference type="NCBI Taxonomy" id="146911"/>
    <lineage>
        <taxon>Eukaryota</taxon>
        <taxon>Metazoa</taxon>
        <taxon>Chordata</taxon>
        <taxon>Craniata</taxon>
        <taxon>Vertebrata</taxon>
        <taxon>Euteleostomi</taxon>
        <taxon>Lepidosauria</taxon>
        <taxon>Squamata</taxon>
        <taxon>Bifurcata</taxon>
        <taxon>Gekkota</taxon>
        <taxon>Gekkonidae</taxon>
        <taxon>Gekkoninae</taxon>
        <taxon>Gekko</taxon>
    </lineage>
</organism>
<reference evidence="18" key="1">
    <citation type="submission" date="2025-08" db="UniProtKB">
        <authorList>
            <consortium name="RefSeq"/>
        </authorList>
    </citation>
    <scope>IDENTIFICATION</scope>
</reference>
<dbReference type="RefSeq" id="XP_015271067.1">
    <property type="nucleotide sequence ID" value="XM_015415581.1"/>
</dbReference>
<feature type="domain" description="G-protein coupled receptors family 2 profile 2" evidence="15">
    <location>
        <begin position="934"/>
        <end position="1126"/>
    </location>
</feature>
<keyword evidence="10" id="KW-0393">Immunoglobulin domain</keyword>
<evidence type="ECO:0000256" key="4">
    <source>
        <dbReference type="ARBA" id="ARBA00022692"/>
    </source>
</evidence>
<proteinExistence type="inferred from homology"/>
<keyword evidence="9" id="KW-0325">Glycoprotein</keyword>
<feature type="transmembrane region" description="Helical" evidence="12">
    <location>
        <begin position="1102"/>
        <end position="1125"/>
    </location>
</feature>
<feature type="transmembrane region" description="Helical" evidence="12">
    <location>
        <begin position="929"/>
        <end position="951"/>
    </location>
</feature>
<dbReference type="PANTHER" id="PTHR45813">
    <property type="entry name" value="IG-LIKE DOMAIN-CONTAINING PROTEIN"/>
    <property type="match status" value="1"/>
</dbReference>
<feature type="domain" description="Ig-like" evidence="16">
    <location>
        <begin position="621"/>
        <end position="721"/>
    </location>
</feature>
<evidence type="ECO:0000256" key="9">
    <source>
        <dbReference type="ARBA" id="ARBA00023180"/>
    </source>
</evidence>
<dbReference type="InterPro" id="IPR057244">
    <property type="entry name" value="GAIN_B"/>
</dbReference>
<evidence type="ECO:0000259" key="16">
    <source>
        <dbReference type="PROSITE" id="PS50835"/>
    </source>
</evidence>
<dbReference type="SMART" id="SM00408">
    <property type="entry name" value="IGc2"/>
    <property type="match status" value="3"/>
</dbReference>
<gene>
    <name evidence="18" type="primary">ADGRF5</name>
</gene>
<dbReference type="Pfam" id="PF00047">
    <property type="entry name" value="ig"/>
    <property type="match status" value="2"/>
</dbReference>
<dbReference type="Pfam" id="PF01825">
    <property type="entry name" value="GPS"/>
    <property type="match status" value="1"/>
</dbReference>
<dbReference type="PROSITE" id="PS50835">
    <property type="entry name" value="IG_LIKE"/>
    <property type="match status" value="3"/>
</dbReference>
<evidence type="ECO:0000259" key="14">
    <source>
        <dbReference type="PROSITE" id="PS50221"/>
    </source>
</evidence>
<dbReference type="InterPro" id="IPR036364">
    <property type="entry name" value="SEA_dom_sf"/>
</dbReference>
<evidence type="ECO:0000256" key="5">
    <source>
        <dbReference type="ARBA" id="ARBA00022729"/>
    </source>
</evidence>
<dbReference type="Gene3D" id="2.60.40.10">
    <property type="entry name" value="Immunoglobulins"/>
    <property type="match status" value="3"/>
</dbReference>
<feature type="domain" description="Ig-like" evidence="16">
    <location>
        <begin position="218"/>
        <end position="325"/>
    </location>
</feature>
<accession>A0ABM1KBI0</accession>
<dbReference type="Pfam" id="PF24528">
    <property type="entry name" value="Ig_ADGRF3"/>
    <property type="match status" value="1"/>
</dbReference>
<dbReference type="InterPro" id="IPR003599">
    <property type="entry name" value="Ig_sub"/>
</dbReference>
<evidence type="ECO:0000256" key="6">
    <source>
        <dbReference type="ARBA" id="ARBA00022989"/>
    </source>
</evidence>
<dbReference type="Pfam" id="PF00002">
    <property type="entry name" value="7tm_2"/>
    <property type="match status" value="1"/>
</dbReference>
<keyword evidence="18" id="KW-0675">Receptor</keyword>
<dbReference type="Proteomes" id="UP000694871">
    <property type="component" value="Unplaced"/>
</dbReference>
<dbReference type="Pfam" id="PF25387">
    <property type="entry name" value="ADGRF3_N"/>
    <property type="match status" value="1"/>
</dbReference>
<keyword evidence="4 12" id="KW-0812">Transmembrane</keyword>
<feature type="compositionally biased region" description="Low complexity" evidence="11">
    <location>
        <begin position="1182"/>
        <end position="1195"/>
    </location>
</feature>
<dbReference type="Pfam" id="PF01390">
    <property type="entry name" value="SEA"/>
    <property type="match status" value="1"/>
</dbReference>
<name>A0ABM1KBI0_GEKJA</name>
<feature type="domain" description="GAIN-B" evidence="14">
    <location>
        <begin position="710"/>
        <end position="884"/>
    </location>
</feature>